<dbReference type="Gene3D" id="3.60.15.10">
    <property type="entry name" value="Ribonuclease Z/Hydroxyacylglutathione hydrolase-like"/>
    <property type="match status" value="1"/>
</dbReference>
<evidence type="ECO:0000256" key="2">
    <source>
        <dbReference type="ARBA" id="ARBA00022801"/>
    </source>
</evidence>
<protein>
    <recommendedName>
        <fullName evidence="7">Metallo-beta-lactamase domain-containing protein</fullName>
    </recommendedName>
</protein>
<reference evidence="5 6" key="1">
    <citation type="journal article" date="2013" name="Plant Cell">
        <title>The transition from a phytopathogenic smut ancestor to an anamorphic biocontrol agent deciphered by comparative whole-genome analysis.</title>
        <authorList>
            <person name="Lefebvre F."/>
            <person name="Joly D.L."/>
            <person name="Labbe C."/>
            <person name="Teichmann B."/>
            <person name="Linning R."/>
            <person name="Belzile F."/>
            <person name="Bakkeren G."/>
            <person name="Belanger R.R."/>
        </authorList>
    </citation>
    <scope>NUCLEOTIDE SEQUENCE [LARGE SCALE GENOMIC DNA]</scope>
    <source>
        <strain evidence="5 6">PF-1</strain>
    </source>
</reference>
<evidence type="ECO:0000313" key="5">
    <source>
        <dbReference type="EMBL" id="EPQ26431.1"/>
    </source>
</evidence>
<dbReference type="PANTHER" id="PTHR23240:SF8">
    <property type="entry name" value="PROTEIN ARTEMIS"/>
    <property type="match status" value="1"/>
</dbReference>
<dbReference type="HOGENOM" id="CLU_266887_0_0_1"/>
<evidence type="ECO:0000256" key="1">
    <source>
        <dbReference type="ARBA" id="ARBA00022722"/>
    </source>
</evidence>
<feature type="region of interest" description="Disordered" evidence="4">
    <location>
        <begin position="839"/>
        <end position="899"/>
    </location>
</feature>
<dbReference type="GO" id="GO:0003684">
    <property type="term" value="F:damaged DNA binding"/>
    <property type="evidence" value="ECO:0007669"/>
    <property type="project" value="TreeGrafter"/>
</dbReference>
<feature type="compositionally biased region" description="Polar residues" evidence="4">
    <location>
        <begin position="734"/>
        <end position="747"/>
    </location>
</feature>
<dbReference type="Proteomes" id="UP000053664">
    <property type="component" value="Unassembled WGS sequence"/>
</dbReference>
<dbReference type="eggNOG" id="KOG1361">
    <property type="taxonomic scope" value="Eukaryota"/>
</dbReference>
<feature type="compositionally biased region" description="Low complexity" evidence="4">
    <location>
        <begin position="241"/>
        <end position="250"/>
    </location>
</feature>
<feature type="region of interest" description="Disordered" evidence="4">
    <location>
        <begin position="1133"/>
        <end position="1356"/>
    </location>
</feature>
<sequence length="1367" mass="147565">MTNSHGYLVEYPRIRVDHFDQGPIPLPRSLLAHRKAVLNHDADDDHFDAHQRHFPKPLVYLLTHIHTDHLAGLDRPGITAPIYCSFATKNLLLRYERQSDRVGYDNHHGRLVRPYAHLQVSDRQATAKGRLSGNRASAHDLLHPLPYNQPTEVAYTPRTRITITLLESNHMFGGTMFLVEGPRGAVLHTGDLRAEGWWCEALVRNAAISRYIAWNRNIDVPGVQPSNLAARSDQAWAEAMQQQQQRRGSSGSSGRGSGGGRGASPSRSTTAPARGTGTSRGPAAGASTSQDTDPCSDQDTQDLVDRHRAAAPFQSLRLENIYLDTEMLLSTQPVPSKERALQDMVTLLRAFPPDTVFYLNSWTWGYEGMLKAVAKAFGCRVHVDRFKAGMYRAARCEDPFLSQIITLDPDESRFHACERKNMCDVLLRSPASAREAILQPSAHVADDSSLSGRRDLPPEERWGPAEDRGDGPLVVFVNPAQISEERWADTFEQARGRLEYARQGRTSWPRAVLVPLERHSPLPELQRFVDLFRPRTVSPNTILDVRGGLDYYLLHSLFGPYIAKGGADRLAAEGLALLGDRQWAFFERQIQMARHKASKGGQDSIEGHASGSDPPAAAPHSRQNSDGTAAAVKAAEVEALVKTRGISLKAGTMHNMAGNVAALLEIERWRRHEGMAEGVSFPASISAPEESSWDLSESGNQSGATAGYDADQSQAAEMTLRPTSPRCRPRQPSPAKQQGVHQASASAATEGERSSSPKTGNGAGVEEATTTGRPPEPPTPSSDEALASRYLNILIHHFRVHYIRRAGITYVDMWREVRRRRPNDAAKVEQLCQVEQGIQPPAWTLDDGDKRDGNAASSGIHHHHQQQQQQRRPSPKAAAAEATSPGPTTGQPTSMEPEVDDGASLHALETVLELLEAPSDEDLPDELGDQPEDHAIGYRILLGRFRAGQICQLQPVEGTDSLSLHQGSGSRQPSTRGWHPLASRLFATLDRDLRRVLTILTCAASGDDLHSIDDKMATFDLGEQAIKVVALVLACRQVSRAFTTEELRGLCSGLLALIEIGHGLAASPAQTRSPGDDGHDPDVGMRRILALSTFALQNEELHREVLEPLEQRLVAAADGPMRRMVLSIPPETGRVLTSAAPPGSESCGGGGGGSIESGGDGGGGGGGDRREESRAASDGADAARATVEQRSGSDPPMLRPPAARTSPPGPTSAAAATRSPSSPSPSSPEPSHTIRQLIAARTSRRTGAGGNGGASALTDGPTTPPRTPTRRPTSPPAEEQDAHRARGLDESQGTNVSSSTLPEESTQEEPDVPTGAGAGAGTGAGGRTEELFPSLEHLSASTRGPMRGTRGPLPAHRPRRYWIRSVV</sequence>
<keyword evidence="2" id="KW-0378">Hydrolase</keyword>
<dbReference type="PANTHER" id="PTHR23240">
    <property type="entry name" value="DNA CROSS-LINK REPAIR PROTEIN PSO2/SNM1-RELATED"/>
    <property type="match status" value="1"/>
</dbReference>
<feature type="region of interest" description="Disordered" evidence="4">
    <location>
        <begin position="231"/>
        <end position="300"/>
    </location>
</feature>
<feature type="compositionally biased region" description="Basic and acidic residues" evidence="4">
    <location>
        <begin position="1280"/>
        <end position="1289"/>
    </location>
</feature>
<dbReference type="GO" id="GO:0036297">
    <property type="term" value="P:interstrand cross-link repair"/>
    <property type="evidence" value="ECO:0007669"/>
    <property type="project" value="TreeGrafter"/>
</dbReference>
<feature type="compositionally biased region" description="Low complexity" evidence="4">
    <location>
        <begin position="883"/>
        <end position="894"/>
    </location>
</feature>
<evidence type="ECO:0008006" key="7">
    <source>
        <dbReference type="Google" id="ProtNLM"/>
    </source>
</evidence>
<dbReference type="EMBL" id="KE361645">
    <property type="protein sequence ID" value="EPQ26431.1"/>
    <property type="molecule type" value="Genomic_DNA"/>
</dbReference>
<dbReference type="SUPFAM" id="SSF56281">
    <property type="entry name" value="Metallo-hydrolase/oxidoreductase"/>
    <property type="match status" value="1"/>
</dbReference>
<feature type="region of interest" description="Disordered" evidence="4">
    <location>
        <begin position="596"/>
        <end position="630"/>
    </location>
</feature>
<dbReference type="GeneID" id="19320159"/>
<gene>
    <name evidence="5" type="ORF">PFL1_06079</name>
</gene>
<feature type="compositionally biased region" description="Basic and acidic residues" evidence="4">
    <location>
        <begin position="452"/>
        <end position="469"/>
    </location>
</feature>
<feature type="compositionally biased region" description="Gly residues" evidence="4">
    <location>
        <begin position="1146"/>
        <end position="1166"/>
    </location>
</feature>
<feature type="region of interest" description="Disordered" evidence="4">
    <location>
        <begin position="442"/>
        <end position="469"/>
    </location>
</feature>
<feature type="compositionally biased region" description="Polar residues" evidence="4">
    <location>
        <begin position="1291"/>
        <end position="1304"/>
    </location>
</feature>
<organism evidence="5 6">
    <name type="scientific">Pseudozyma flocculosa PF-1</name>
    <dbReference type="NCBI Taxonomy" id="1277687"/>
    <lineage>
        <taxon>Eukaryota</taxon>
        <taxon>Fungi</taxon>
        <taxon>Dikarya</taxon>
        <taxon>Basidiomycota</taxon>
        <taxon>Ustilaginomycotina</taxon>
        <taxon>Ustilaginomycetes</taxon>
        <taxon>Ustilaginales</taxon>
        <taxon>Ustilaginaceae</taxon>
        <taxon>Pseudozyma</taxon>
    </lineage>
</organism>
<keyword evidence="1" id="KW-0540">Nuclease</keyword>
<dbReference type="InterPro" id="IPR036866">
    <property type="entry name" value="RibonucZ/Hydroxyglut_hydro"/>
</dbReference>
<evidence type="ECO:0000313" key="6">
    <source>
        <dbReference type="Proteomes" id="UP000053664"/>
    </source>
</evidence>
<dbReference type="GO" id="GO:0006303">
    <property type="term" value="P:double-strand break repair via nonhomologous end joining"/>
    <property type="evidence" value="ECO:0007669"/>
    <property type="project" value="TreeGrafter"/>
</dbReference>
<dbReference type="GO" id="GO:0000723">
    <property type="term" value="P:telomere maintenance"/>
    <property type="evidence" value="ECO:0007669"/>
    <property type="project" value="TreeGrafter"/>
</dbReference>
<feature type="compositionally biased region" description="Low complexity" evidence="4">
    <location>
        <begin position="1176"/>
        <end position="1185"/>
    </location>
</feature>
<evidence type="ECO:0000256" key="4">
    <source>
        <dbReference type="SAM" id="MobiDB-lite"/>
    </source>
</evidence>
<evidence type="ECO:0000256" key="3">
    <source>
        <dbReference type="ARBA" id="ARBA00022839"/>
    </source>
</evidence>
<dbReference type="RefSeq" id="XP_007881808.1">
    <property type="nucleotide sequence ID" value="XM_007883617.1"/>
</dbReference>
<feature type="compositionally biased region" description="Polar residues" evidence="4">
    <location>
        <begin position="693"/>
        <end position="704"/>
    </location>
</feature>
<accession>A0A061H769</accession>
<name>A0A061H769_9BASI</name>
<feature type="region of interest" description="Disordered" evidence="4">
    <location>
        <begin position="685"/>
        <end position="784"/>
    </location>
</feature>
<dbReference type="Gene3D" id="3.40.50.12650">
    <property type="match status" value="1"/>
</dbReference>
<keyword evidence="3" id="KW-0269">Exonuclease</keyword>
<dbReference type="KEGG" id="pfp:PFL1_06079"/>
<feature type="compositionally biased region" description="Gly residues" evidence="4">
    <location>
        <begin position="1316"/>
        <end position="1326"/>
    </location>
</feature>
<dbReference type="GO" id="GO:0035312">
    <property type="term" value="F:5'-3' DNA exonuclease activity"/>
    <property type="evidence" value="ECO:0007669"/>
    <property type="project" value="TreeGrafter"/>
</dbReference>
<feature type="compositionally biased region" description="Low complexity" evidence="4">
    <location>
        <begin position="1200"/>
        <end position="1221"/>
    </location>
</feature>
<proteinExistence type="predicted"/>
<feature type="compositionally biased region" description="Gly residues" evidence="4">
    <location>
        <begin position="251"/>
        <end position="262"/>
    </location>
</feature>
<dbReference type="OrthoDB" id="5561659at2759"/>